<dbReference type="GO" id="GO:0009055">
    <property type="term" value="F:electron transfer activity"/>
    <property type="evidence" value="ECO:0007669"/>
    <property type="project" value="InterPro"/>
</dbReference>
<keyword evidence="7" id="KW-1133">Transmembrane helix</keyword>
<evidence type="ECO:0000256" key="3">
    <source>
        <dbReference type="ARBA" id="ARBA00022982"/>
    </source>
</evidence>
<organism evidence="10 11">
    <name type="scientific">Mucuna pruriens</name>
    <name type="common">Velvet bean</name>
    <name type="synonym">Dolichos pruriens</name>
    <dbReference type="NCBI Taxonomy" id="157652"/>
    <lineage>
        <taxon>Eukaryota</taxon>
        <taxon>Viridiplantae</taxon>
        <taxon>Streptophyta</taxon>
        <taxon>Embryophyta</taxon>
        <taxon>Tracheophyta</taxon>
        <taxon>Spermatophyta</taxon>
        <taxon>Magnoliopsida</taxon>
        <taxon>eudicotyledons</taxon>
        <taxon>Gunneridae</taxon>
        <taxon>Pentapetalae</taxon>
        <taxon>rosids</taxon>
        <taxon>fabids</taxon>
        <taxon>Fabales</taxon>
        <taxon>Fabaceae</taxon>
        <taxon>Papilionoideae</taxon>
        <taxon>50 kb inversion clade</taxon>
        <taxon>NPAAA clade</taxon>
        <taxon>indigoferoid/millettioid clade</taxon>
        <taxon>Phaseoleae</taxon>
        <taxon>Mucuna</taxon>
    </lineage>
</organism>
<dbReference type="InterPro" id="IPR003245">
    <property type="entry name" value="Phytocyanin_dom"/>
</dbReference>
<feature type="compositionally biased region" description="Low complexity" evidence="6">
    <location>
        <begin position="141"/>
        <end position="151"/>
    </location>
</feature>
<evidence type="ECO:0000256" key="2">
    <source>
        <dbReference type="ARBA" id="ARBA00022723"/>
    </source>
</evidence>
<dbReference type="SUPFAM" id="SSF49503">
    <property type="entry name" value="Cupredoxins"/>
    <property type="match status" value="1"/>
</dbReference>
<evidence type="ECO:0000256" key="5">
    <source>
        <dbReference type="ARBA" id="ARBA00023180"/>
    </source>
</evidence>
<feature type="signal peptide" evidence="8">
    <location>
        <begin position="1"/>
        <end position="28"/>
    </location>
</feature>
<evidence type="ECO:0000259" key="9">
    <source>
        <dbReference type="PROSITE" id="PS51485"/>
    </source>
</evidence>
<evidence type="ECO:0000256" key="6">
    <source>
        <dbReference type="SAM" id="MobiDB-lite"/>
    </source>
</evidence>
<evidence type="ECO:0000256" key="4">
    <source>
        <dbReference type="ARBA" id="ARBA00023008"/>
    </source>
</evidence>
<keyword evidence="2" id="KW-0479">Metal-binding</keyword>
<dbReference type="PANTHER" id="PTHR33021:SF499">
    <property type="entry name" value="OS12G0150500 PROTEIN"/>
    <property type="match status" value="1"/>
</dbReference>
<dbReference type="PROSITE" id="PS51485">
    <property type="entry name" value="PHYTOCYANIN"/>
    <property type="match status" value="1"/>
</dbReference>
<feature type="domain" description="Phytocyanin" evidence="9">
    <location>
        <begin position="29"/>
        <end position="127"/>
    </location>
</feature>
<comment type="caution">
    <text evidence="10">The sequence shown here is derived from an EMBL/GenBank/DDBJ whole genome shotgun (WGS) entry which is preliminary data.</text>
</comment>
<dbReference type="EMBL" id="QJKJ01007096">
    <property type="protein sequence ID" value="RDX84267.1"/>
    <property type="molecule type" value="Genomic_DNA"/>
</dbReference>
<keyword evidence="3" id="KW-0249">Electron transport</keyword>
<sequence length="219" mass="23857">MEKLRPAWAVKAIIVIVFTSILFRCVCGENHTVGGASGWDLRSNIQAWSATTTFNIDDNLVFTYTPVHDVVEVNQLGYDTCTIANALATYDSGDTVIHLSDAGTRYFVCGRMGHCQQGLKLQVQVLAQSNNGTGNDQDQRPGGSAVAGGSPPRHPPPPPPASPPHDEEQPPADEPFPCDCSRAEERNGVVPLITLVIVLAFARAPFFFAFPRLRFHLMR</sequence>
<proteinExistence type="predicted"/>
<reference evidence="10" key="1">
    <citation type="submission" date="2018-05" db="EMBL/GenBank/DDBJ databases">
        <title>Draft genome of Mucuna pruriens seed.</title>
        <authorList>
            <person name="Nnadi N.E."/>
            <person name="Vos R."/>
            <person name="Hasami M.H."/>
            <person name="Devisetty U.K."/>
            <person name="Aguiy J.C."/>
        </authorList>
    </citation>
    <scope>NUCLEOTIDE SEQUENCE [LARGE SCALE GENOMIC DNA]</scope>
    <source>
        <strain evidence="10">JCA_2017</strain>
    </source>
</reference>
<accession>A0A371G139</accession>
<evidence type="ECO:0000313" key="10">
    <source>
        <dbReference type="EMBL" id="RDX84267.1"/>
    </source>
</evidence>
<keyword evidence="7" id="KW-0472">Membrane</keyword>
<gene>
    <name evidence="10" type="primary">UCC1</name>
    <name evidence="10" type="ORF">CR513_34703</name>
</gene>
<evidence type="ECO:0000313" key="11">
    <source>
        <dbReference type="Proteomes" id="UP000257109"/>
    </source>
</evidence>
<dbReference type="AlphaFoldDB" id="A0A371G139"/>
<dbReference type="CDD" id="cd04216">
    <property type="entry name" value="Phytocyanin"/>
    <property type="match status" value="1"/>
</dbReference>
<feature type="region of interest" description="Disordered" evidence="6">
    <location>
        <begin position="130"/>
        <end position="180"/>
    </location>
</feature>
<keyword evidence="8" id="KW-0732">Signal</keyword>
<feature type="transmembrane region" description="Helical" evidence="7">
    <location>
        <begin position="188"/>
        <end position="210"/>
    </location>
</feature>
<evidence type="ECO:0000256" key="8">
    <source>
        <dbReference type="SAM" id="SignalP"/>
    </source>
</evidence>
<dbReference type="InterPro" id="IPR039391">
    <property type="entry name" value="Phytocyanin-like"/>
</dbReference>
<feature type="non-terminal residue" evidence="10">
    <location>
        <position position="1"/>
    </location>
</feature>
<dbReference type="PANTHER" id="PTHR33021">
    <property type="entry name" value="BLUE COPPER PROTEIN"/>
    <property type="match status" value="1"/>
</dbReference>
<evidence type="ECO:0000256" key="7">
    <source>
        <dbReference type="SAM" id="Phobius"/>
    </source>
</evidence>
<keyword evidence="5" id="KW-0325">Glycoprotein</keyword>
<name>A0A371G139_MUCPR</name>
<dbReference type="Proteomes" id="UP000257109">
    <property type="component" value="Unassembled WGS sequence"/>
</dbReference>
<keyword evidence="4" id="KW-0186">Copper</keyword>
<feature type="compositionally biased region" description="Pro residues" evidence="6">
    <location>
        <begin position="152"/>
        <end position="163"/>
    </location>
</feature>
<protein>
    <submittedName>
        <fullName evidence="10">Uclacyanin 1</fullName>
    </submittedName>
</protein>
<keyword evidence="1" id="KW-0813">Transport</keyword>
<dbReference type="GO" id="GO:0046872">
    <property type="term" value="F:metal ion binding"/>
    <property type="evidence" value="ECO:0007669"/>
    <property type="project" value="UniProtKB-KW"/>
</dbReference>
<dbReference type="OrthoDB" id="1903230at2759"/>
<dbReference type="Gene3D" id="2.60.40.420">
    <property type="entry name" value="Cupredoxins - blue copper proteins"/>
    <property type="match status" value="1"/>
</dbReference>
<feature type="chain" id="PRO_5016968136" evidence="8">
    <location>
        <begin position="29"/>
        <end position="219"/>
    </location>
</feature>
<dbReference type="FunFam" id="2.60.40.420:FF:000003">
    <property type="entry name" value="Blue copper"/>
    <property type="match status" value="1"/>
</dbReference>
<dbReference type="InterPro" id="IPR008972">
    <property type="entry name" value="Cupredoxin"/>
</dbReference>
<dbReference type="Pfam" id="PF02298">
    <property type="entry name" value="Cu_bind_like"/>
    <property type="match status" value="1"/>
</dbReference>
<evidence type="ECO:0000256" key="1">
    <source>
        <dbReference type="ARBA" id="ARBA00022448"/>
    </source>
</evidence>
<dbReference type="STRING" id="157652.A0A371G139"/>
<keyword evidence="11" id="KW-1185">Reference proteome</keyword>
<dbReference type="GO" id="GO:0005886">
    <property type="term" value="C:plasma membrane"/>
    <property type="evidence" value="ECO:0007669"/>
    <property type="project" value="TreeGrafter"/>
</dbReference>
<keyword evidence="7" id="KW-0812">Transmembrane</keyword>